<dbReference type="SUPFAM" id="SSF46689">
    <property type="entry name" value="Homeodomain-like"/>
    <property type="match status" value="1"/>
</dbReference>
<proteinExistence type="predicted"/>
<feature type="DNA-binding region" description="H-T-H motif" evidence="2">
    <location>
        <begin position="25"/>
        <end position="44"/>
    </location>
</feature>
<evidence type="ECO:0000256" key="1">
    <source>
        <dbReference type="ARBA" id="ARBA00023125"/>
    </source>
</evidence>
<evidence type="ECO:0000313" key="4">
    <source>
        <dbReference type="EMBL" id="QIK73867.1"/>
    </source>
</evidence>
<dbReference type="InterPro" id="IPR009057">
    <property type="entry name" value="Homeodomain-like_sf"/>
</dbReference>
<gene>
    <name evidence="4" type="ORF">G7070_07495</name>
</gene>
<dbReference type="AlphaFoldDB" id="A0A6G7YB77"/>
<accession>A0A6G7YB77</accession>
<protein>
    <submittedName>
        <fullName evidence="4">TetR family transcriptional regulator</fullName>
    </submittedName>
</protein>
<dbReference type="Gene3D" id="1.10.357.10">
    <property type="entry name" value="Tetracycline Repressor, domain 2"/>
    <property type="match status" value="1"/>
</dbReference>
<dbReference type="InterPro" id="IPR041583">
    <property type="entry name" value="TetR_C_31"/>
</dbReference>
<dbReference type="Proteomes" id="UP000501058">
    <property type="component" value="Chromosome"/>
</dbReference>
<reference evidence="4 5" key="1">
    <citation type="submission" date="2020-03" db="EMBL/GenBank/DDBJ databases">
        <title>Propioniciclava sp. nov., isolated from Hydrophilus acuminatus.</title>
        <authorList>
            <person name="Hyun D.-W."/>
            <person name="Bae J.-W."/>
        </authorList>
    </citation>
    <scope>NUCLEOTIDE SEQUENCE [LARGE SCALE GENOMIC DNA]</scope>
    <source>
        <strain evidence="4 5">HDW11</strain>
    </source>
</reference>
<name>A0A6G7YB77_9ACTN</name>
<evidence type="ECO:0000313" key="5">
    <source>
        <dbReference type="Proteomes" id="UP000501058"/>
    </source>
</evidence>
<sequence length="193" mass="20731">MSDRRERVVDAALVLIGRDGMRALTHRRVDAEAGVPLGTTSNHFRTRRALLEGTLGRLVERDKESVRALGGADPRSVDDLATMMLRYVERSVTVNRALTRARYAMFVELADDERLGGLVLAGREDLTALGSALLGAALGVASQGELRPRAAATVMATVEGMILHRLTGSEASPDDHATLRSLLASMEASTAPR</sequence>
<dbReference type="Pfam" id="PF17940">
    <property type="entry name" value="TetR_C_31"/>
    <property type="match status" value="1"/>
</dbReference>
<organism evidence="4 5">
    <name type="scientific">Propioniciclava coleopterorum</name>
    <dbReference type="NCBI Taxonomy" id="2714937"/>
    <lineage>
        <taxon>Bacteria</taxon>
        <taxon>Bacillati</taxon>
        <taxon>Actinomycetota</taxon>
        <taxon>Actinomycetes</taxon>
        <taxon>Propionibacteriales</taxon>
        <taxon>Propionibacteriaceae</taxon>
        <taxon>Propioniciclava</taxon>
    </lineage>
</organism>
<dbReference type="EMBL" id="CP049865">
    <property type="protein sequence ID" value="QIK73867.1"/>
    <property type="molecule type" value="Genomic_DNA"/>
</dbReference>
<evidence type="ECO:0000256" key="2">
    <source>
        <dbReference type="PROSITE-ProRule" id="PRU00335"/>
    </source>
</evidence>
<keyword evidence="5" id="KW-1185">Reference proteome</keyword>
<feature type="domain" description="HTH tetR-type" evidence="3">
    <location>
        <begin position="2"/>
        <end position="62"/>
    </location>
</feature>
<dbReference type="PROSITE" id="PS50977">
    <property type="entry name" value="HTH_TETR_2"/>
    <property type="match status" value="1"/>
</dbReference>
<dbReference type="GO" id="GO:0003677">
    <property type="term" value="F:DNA binding"/>
    <property type="evidence" value="ECO:0007669"/>
    <property type="project" value="UniProtKB-UniRule"/>
</dbReference>
<keyword evidence="1 2" id="KW-0238">DNA-binding</keyword>
<dbReference type="InterPro" id="IPR001647">
    <property type="entry name" value="HTH_TetR"/>
</dbReference>
<evidence type="ECO:0000259" key="3">
    <source>
        <dbReference type="PROSITE" id="PS50977"/>
    </source>
</evidence>
<dbReference type="KEGG" id="prv:G7070_07495"/>
<dbReference type="Pfam" id="PF00440">
    <property type="entry name" value="TetR_N"/>
    <property type="match status" value="1"/>
</dbReference>